<dbReference type="Proteomes" id="UP000829196">
    <property type="component" value="Unassembled WGS sequence"/>
</dbReference>
<name>A0A8T3C5N7_DENNO</name>
<gene>
    <name evidence="1" type="ORF">KFK09_001629</name>
</gene>
<reference evidence="1" key="1">
    <citation type="journal article" date="2022" name="Front. Genet.">
        <title>Chromosome-Scale Assembly of the Dendrobium nobile Genome Provides Insights Into the Molecular Mechanism of the Biosynthesis of the Medicinal Active Ingredient of Dendrobium.</title>
        <authorList>
            <person name="Xu Q."/>
            <person name="Niu S.-C."/>
            <person name="Li K.-L."/>
            <person name="Zheng P.-J."/>
            <person name="Zhang X.-J."/>
            <person name="Jia Y."/>
            <person name="Liu Y."/>
            <person name="Niu Y.-X."/>
            <person name="Yu L.-H."/>
            <person name="Chen D.-F."/>
            <person name="Zhang G.-Q."/>
        </authorList>
    </citation>
    <scope>NUCLEOTIDE SEQUENCE</scope>
    <source>
        <tissue evidence="1">Leaf</tissue>
    </source>
</reference>
<organism evidence="1 2">
    <name type="scientific">Dendrobium nobile</name>
    <name type="common">Orchid</name>
    <dbReference type="NCBI Taxonomy" id="94219"/>
    <lineage>
        <taxon>Eukaryota</taxon>
        <taxon>Viridiplantae</taxon>
        <taxon>Streptophyta</taxon>
        <taxon>Embryophyta</taxon>
        <taxon>Tracheophyta</taxon>
        <taxon>Spermatophyta</taxon>
        <taxon>Magnoliopsida</taxon>
        <taxon>Liliopsida</taxon>
        <taxon>Asparagales</taxon>
        <taxon>Orchidaceae</taxon>
        <taxon>Epidendroideae</taxon>
        <taxon>Malaxideae</taxon>
        <taxon>Dendrobiinae</taxon>
        <taxon>Dendrobium</taxon>
    </lineage>
</organism>
<dbReference type="EMBL" id="JAGYWB010000002">
    <property type="protein sequence ID" value="KAI0529083.1"/>
    <property type="molecule type" value="Genomic_DNA"/>
</dbReference>
<proteinExistence type="predicted"/>
<evidence type="ECO:0000313" key="2">
    <source>
        <dbReference type="Proteomes" id="UP000829196"/>
    </source>
</evidence>
<comment type="caution">
    <text evidence="1">The sequence shown here is derived from an EMBL/GenBank/DDBJ whole genome shotgun (WGS) entry which is preliminary data.</text>
</comment>
<keyword evidence="2" id="KW-1185">Reference proteome</keyword>
<sequence length="98" mass="11387">MWEEESGSSECRSSHLVRYLTATWALDQGKKRGRRRRIRAGIAEECLERRRFSGICGMIRGSDGYKVGKVIDYASKMLKLYENKYPTQDMELETIVFS</sequence>
<dbReference type="AlphaFoldDB" id="A0A8T3C5N7"/>
<accession>A0A8T3C5N7</accession>
<protein>
    <submittedName>
        <fullName evidence="1">Uncharacterized protein</fullName>
    </submittedName>
</protein>
<evidence type="ECO:0000313" key="1">
    <source>
        <dbReference type="EMBL" id="KAI0529083.1"/>
    </source>
</evidence>